<dbReference type="AlphaFoldDB" id="A0A366DZ46"/>
<keyword evidence="7 10" id="KW-1133">Transmembrane helix</keyword>
<dbReference type="InterPro" id="IPR012413">
    <property type="entry name" value="BA14K"/>
</dbReference>
<comment type="function">
    <text evidence="9">Has immunoglobulin-binding and hemagglutination properties, and can bind to mannose. Essential for virulence. May be involved in LPS biosynthesis or polysaccharide transport.</text>
</comment>
<organism evidence="12 13">
    <name type="scientific">Pseudochrobactrum asaccharolyticum</name>
    <dbReference type="NCBI Taxonomy" id="354351"/>
    <lineage>
        <taxon>Bacteria</taxon>
        <taxon>Pseudomonadati</taxon>
        <taxon>Pseudomonadota</taxon>
        <taxon>Alphaproteobacteria</taxon>
        <taxon>Hyphomicrobiales</taxon>
        <taxon>Brucellaceae</taxon>
        <taxon>Pseudochrobactrum</taxon>
    </lineage>
</organism>
<gene>
    <name evidence="12" type="ORF">DFR47_104168</name>
</gene>
<evidence type="ECO:0000256" key="10">
    <source>
        <dbReference type="SAM" id="Phobius"/>
    </source>
</evidence>
<evidence type="ECO:0000256" key="2">
    <source>
        <dbReference type="ARBA" id="ARBA00010270"/>
    </source>
</evidence>
<keyword evidence="4" id="KW-1003">Cell membrane</keyword>
<feature type="signal peptide" evidence="11">
    <location>
        <begin position="1"/>
        <end position="27"/>
    </location>
</feature>
<reference evidence="12 13" key="1">
    <citation type="submission" date="2018-06" db="EMBL/GenBank/DDBJ databases">
        <title>Genomic Encyclopedia of Type Strains, Phase IV (KMG-IV): sequencing the most valuable type-strain genomes for metagenomic binning, comparative biology and taxonomic classification.</title>
        <authorList>
            <person name="Goeker M."/>
        </authorList>
    </citation>
    <scope>NUCLEOTIDE SEQUENCE [LARGE SCALE GENOMIC DNA]</scope>
    <source>
        <strain evidence="12 13">DSM 25619</strain>
    </source>
</reference>
<evidence type="ECO:0000256" key="9">
    <source>
        <dbReference type="ARBA" id="ARBA00025321"/>
    </source>
</evidence>
<evidence type="ECO:0000256" key="3">
    <source>
        <dbReference type="ARBA" id="ARBA00020552"/>
    </source>
</evidence>
<dbReference type="EMBL" id="QNRH01000004">
    <property type="protein sequence ID" value="RBO94809.1"/>
    <property type="molecule type" value="Genomic_DNA"/>
</dbReference>
<dbReference type="GO" id="GO:0005886">
    <property type="term" value="C:plasma membrane"/>
    <property type="evidence" value="ECO:0007669"/>
    <property type="project" value="UniProtKB-SubCell"/>
</dbReference>
<keyword evidence="6" id="KW-0430">Lectin</keyword>
<dbReference type="GO" id="GO:0030246">
    <property type="term" value="F:carbohydrate binding"/>
    <property type="evidence" value="ECO:0007669"/>
    <property type="project" value="UniProtKB-KW"/>
</dbReference>
<evidence type="ECO:0000313" key="13">
    <source>
        <dbReference type="Proteomes" id="UP000252893"/>
    </source>
</evidence>
<feature type="chain" id="PRO_5016693837" description="Lectin-like protein BA14k" evidence="11">
    <location>
        <begin position="28"/>
        <end position="167"/>
    </location>
</feature>
<sequence>MMNKLAKTTLIAGLAFATAAGNLSVAAADGWGRRHGGGWNNGGWHHDNGWRNRDRDWDRRDRRRDRNNAIAAGVLGLAAGAIIAGAMSQPQPQPVYREPIYNAPPPPPRNYYPAQPARGNYGNNYGGSYQPWTREWYNWCSQKYRSFNAQTGTFRGYDSRDHFCVVK</sequence>
<comment type="similarity">
    <text evidence="2">Belongs to the BA14k family.</text>
</comment>
<evidence type="ECO:0000256" key="6">
    <source>
        <dbReference type="ARBA" id="ARBA00022734"/>
    </source>
</evidence>
<accession>A0A366DZ46</accession>
<evidence type="ECO:0000256" key="1">
    <source>
        <dbReference type="ARBA" id="ARBA00004162"/>
    </source>
</evidence>
<name>A0A366DZ46_9HYPH</name>
<dbReference type="Pfam" id="PF07886">
    <property type="entry name" value="BA14K"/>
    <property type="match status" value="1"/>
</dbReference>
<dbReference type="Proteomes" id="UP000252893">
    <property type="component" value="Unassembled WGS sequence"/>
</dbReference>
<keyword evidence="10" id="KW-0472">Membrane</keyword>
<evidence type="ECO:0000256" key="11">
    <source>
        <dbReference type="SAM" id="SignalP"/>
    </source>
</evidence>
<keyword evidence="5 10" id="KW-0812">Transmembrane</keyword>
<feature type="transmembrane region" description="Helical" evidence="10">
    <location>
        <begin position="69"/>
        <end position="87"/>
    </location>
</feature>
<protein>
    <recommendedName>
        <fullName evidence="3">Lectin-like protein BA14k</fullName>
    </recommendedName>
</protein>
<evidence type="ECO:0000313" key="12">
    <source>
        <dbReference type="EMBL" id="RBO94809.1"/>
    </source>
</evidence>
<evidence type="ECO:0000256" key="8">
    <source>
        <dbReference type="ARBA" id="ARBA00023026"/>
    </source>
</evidence>
<comment type="caution">
    <text evidence="12">The sequence shown here is derived from an EMBL/GenBank/DDBJ whole genome shotgun (WGS) entry which is preliminary data.</text>
</comment>
<keyword evidence="11" id="KW-0732">Signal</keyword>
<proteinExistence type="inferred from homology"/>
<evidence type="ECO:0000256" key="4">
    <source>
        <dbReference type="ARBA" id="ARBA00022475"/>
    </source>
</evidence>
<comment type="subcellular location">
    <subcellularLocation>
        <location evidence="1">Cell membrane</location>
        <topology evidence="1">Single-pass membrane protein</topology>
    </subcellularLocation>
</comment>
<keyword evidence="8" id="KW-0843">Virulence</keyword>
<evidence type="ECO:0000256" key="5">
    <source>
        <dbReference type="ARBA" id="ARBA00022692"/>
    </source>
</evidence>
<keyword evidence="13" id="KW-1185">Reference proteome</keyword>
<evidence type="ECO:0000256" key="7">
    <source>
        <dbReference type="ARBA" id="ARBA00022989"/>
    </source>
</evidence>